<dbReference type="RefSeq" id="WP_169467170.1">
    <property type="nucleotide sequence ID" value="NZ_JABBGG010000008.1"/>
</dbReference>
<sequence length="114" mass="12292">MPLEQTYMAVRSPGRCTRQSAIIAEHVAPLASRGCIDCGGQTVYEPGIDLRSSWIVGDILDDVEAGNRAGCRTLLIDNVNEAESQLGPRRIPTRMAPDVYAAAVLIAEEGKVPR</sequence>
<dbReference type="Proteomes" id="UP000583752">
    <property type="component" value="Unassembled WGS sequence"/>
</dbReference>
<name>A0A848HUD9_9BURK</name>
<dbReference type="Gene3D" id="3.40.50.1000">
    <property type="entry name" value="HAD superfamily/HAD-like"/>
    <property type="match status" value="1"/>
</dbReference>
<proteinExistence type="predicted"/>
<dbReference type="AlphaFoldDB" id="A0A848HUD9"/>
<evidence type="ECO:0000313" key="2">
    <source>
        <dbReference type="Proteomes" id="UP000583752"/>
    </source>
</evidence>
<reference evidence="1 2" key="1">
    <citation type="submission" date="2020-04" db="EMBL/GenBank/DDBJ databases">
        <title>Massilia sp. RP-1-19 isolated from soil.</title>
        <authorList>
            <person name="Dahal R.H."/>
        </authorList>
    </citation>
    <scope>NUCLEOTIDE SEQUENCE [LARGE SCALE GENOMIC DNA]</scope>
    <source>
        <strain evidence="1 2">RP-1-19</strain>
    </source>
</reference>
<dbReference type="GO" id="GO:0016787">
    <property type="term" value="F:hydrolase activity"/>
    <property type="evidence" value="ECO:0007669"/>
    <property type="project" value="UniProtKB-KW"/>
</dbReference>
<dbReference type="InterPro" id="IPR023214">
    <property type="entry name" value="HAD_sf"/>
</dbReference>
<protein>
    <submittedName>
        <fullName evidence="1">HAD hydrolase-like protein</fullName>
    </submittedName>
</protein>
<dbReference type="InterPro" id="IPR036412">
    <property type="entry name" value="HAD-like_sf"/>
</dbReference>
<dbReference type="SUPFAM" id="SSF56784">
    <property type="entry name" value="HAD-like"/>
    <property type="match status" value="1"/>
</dbReference>
<keyword evidence="2" id="KW-1185">Reference proteome</keyword>
<dbReference type="Pfam" id="PF13242">
    <property type="entry name" value="Hydrolase_like"/>
    <property type="match status" value="1"/>
</dbReference>
<accession>A0A848HUD9</accession>
<comment type="caution">
    <text evidence="1">The sequence shown here is derived from an EMBL/GenBank/DDBJ whole genome shotgun (WGS) entry which is preliminary data.</text>
</comment>
<keyword evidence="1" id="KW-0378">Hydrolase</keyword>
<organism evidence="1 2">
    <name type="scientific">Massilia polaris</name>
    <dbReference type="NCBI Taxonomy" id="2728846"/>
    <lineage>
        <taxon>Bacteria</taxon>
        <taxon>Pseudomonadati</taxon>
        <taxon>Pseudomonadota</taxon>
        <taxon>Betaproteobacteria</taxon>
        <taxon>Burkholderiales</taxon>
        <taxon>Oxalobacteraceae</taxon>
        <taxon>Telluria group</taxon>
        <taxon>Massilia</taxon>
    </lineage>
</organism>
<evidence type="ECO:0000313" key="1">
    <source>
        <dbReference type="EMBL" id="NML62308.1"/>
    </source>
</evidence>
<gene>
    <name evidence="1" type="ORF">HHL21_14725</name>
</gene>
<dbReference type="EMBL" id="JABBGG010000008">
    <property type="protein sequence ID" value="NML62308.1"/>
    <property type="molecule type" value="Genomic_DNA"/>
</dbReference>